<protein>
    <submittedName>
        <fullName evidence="2">Uncharacterized protein</fullName>
    </submittedName>
</protein>
<dbReference type="GO" id="GO:0051276">
    <property type="term" value="P:chromosome organization"/>
    <property type="evidence" value="ECO:0007669"/>
    <property type="project" value="InterPro"/>
</dbReference>
<feature type="region of interest" description="Disordered" evidence="1">
    <location>
        <begin position="19"/>
        <end position="42"/>
    </location>
</feature>
<dbReference type="PANTHER" id="PTHR38360:SF1">
    <property type="entry name" value="F12P19.7"/>
    <property type="match status" value="1"/>
</dbReference>
<proteinExistence type="predicted"/>
<reference evidence="2 3" key="1">
    <citation type="submission" date="2016-02" db="EMBL/GenBank/DDBJ databases">
        <title>Genome analysis of coral dinoflagellate symbionts highlights evolutionary adaptations to a symbiotic lifestyle.</title>
        <authorList>
            <person name="Aranda M."/>
            <person name="Li Y."/>
            <person name="Liew Y.J."/>
            <person name="Baumgarten S."/>
            <person name="Simakov O."/>
            <person name="Wilson M."/>
            <person name="Piel J."/>
            <person name="Ashoor H."/>
            <person name="Bougouffa S."/>
            <person name="Bajic V.B."/>
            <person name="Ryu T."/>
            <person name="Ravasi T."/>
            <person name="Bayer T."/>
            <person name="Micklem G."/>
            <person name="Kim H."/>
            <person name="Bhak J."/>
            <person name="Lajeunesse T.C."/>
            <person name="Voolstra C.R."/>
        </authorList>
    </citation>
    <scope>NUCLEOTIDE SEQUENCE [LARGE SCALE GENOMIC DNA]</scope>
    <source>
        <strain evidence="2 3">CCMP2467</strain>
    </source>
</reference>
<keyword evidence="3" id="KW-1185">Reference proteome</keyword>
<dbReference type="PANTHER" id="PTHR38360">
    <property type="entry name" value="OS03G0120000 PROTEIN"/>
    <property type="match status" value="1"/>
</dbReference>
<evidence type="ECO:0000256" key="1">
    <source>
        <dbReference type="SAM" id="MobiDB-lite"/>
    </source>
</evidence>
<evidence type="ECO:0000313" key="3">
    <source>
        <dbReference type="Proteomes" id="UP000186817"/>
    </source>
</evidence>
<name>A0A1Q9CZU6_SYMMI</name>
<accession>A0A1Q9CZU6</accession>
<dbReference type="Proteomes" id="UP000186817">
    <property type="component" value="Unassembled WGS sequence"/>
</dbReference>
<dbReference type="Pfam" id="PF19060">
    <property type="entry name" value="DVNP"/>
    <property type="match status" value="1"/>
</dbReference>
<dbReference type="InterPro" id="IPR043928">
    <property type="entry name" value="DNVP"/>
</dbReference>
<organism evidence="2 3">
    <name type="scientific">Symbiodinium microadriaticum</name>
    <name type="common">Dinoflagellate</name>
    <name type="synonym">Zooxanthella microadriatica</name>
    <dbReference type="NCBI Taxonomy" id="2951"/>
    <lineage>
        <taxon>Eukaryota</taxon>
        <taxon>Sar</taxon>
        <taxon>Alveolata</taxon>
        <taxon>Dinophyceae</taxon>
        <taxon>Suessiales</taxon>
        <taxon>Symbiodiniaceae</taxon>
        <taxon>Symbiodinium</taxon>
    </lineage>
</organism>
<dbReference type="EMBL" id="LSRX01000815">
    <property type="protein sequence ID" value="OLP88437.1"/>
    <property type="molecule type" value="Genomic_DNA"/>
</dbReference>
<gene>
    <name evidence="2" type="ORF">AK812_SmicGene30237</name>
</gene>
<comment type="caution">
    <text evidence="2">The sequence shown here is derived from an EMBL/GenBank/DDBJ whole genome shotgun (WGS) entry which is preliminary data.</text>
</comment>
<evidence type="ECO:0000313" key="2">
    <source>
        <dbReference type="EMBL" id="OLP88437.1"/>
    </source>
</evidence>
<dbReference type="GO" id="GO:0003677">
    <property type="term" value="F:DNA binding"/>
    <property type="evidence" value="ECO:0007669"/>
    <property type="project" value="InterPro"/>
</dbReference>
<sequence length="591" mass="64140">MALPMKKTVMKAMKSTAMKAKAMKRTKAGDEEESRQQNRRGKLAKAAVFQGRKEKTSTGLQKMHLMKNKYGKAGVLCIAVVSKKKHASGKQFQKLGQKWISAVMTARKELGMKGFCAVGGKSAQGKALYAKVCFYGVGEAHFEVGHPTCVTAFDDDPEIVGGVDFGPFTNGRVEKIRWHPLYDDLEARSLPPERLHWLKLRRFDVPASRAGVGVEDLVSHRPVSDRTLLAEGAGKVYILEINTSIYIHNHCGYRGADADEGLRRRLHHGSRGGFMGCSGDCVALRAQLNAVHFPATIDNGNLQTAEYIKFTAGFFNLEAAANQFFDATVAAYTANAGQSNGPKVAWIEYNSRGALPSYRVSMAAYRAQMVDAEAGRIVNGNDLLAQGMAVRDIVASNPAAGKVCILEINASEATAATVAQTLTKTYAPIPRTYTFTSFLTGFHLTEASNLKLVKAPTLVLSLLWILPKSPGQNGLALGWHLSESDGLDWFVRRPDDFQEVDIRIVAMNEANVEAAEAELYINSKIQIGQLSASQTCDELSTGPGYGWRGVEYMGCQDVSEKGNPCVGPGHGAHGSCTANLSSRLGWCLPQD</sequence>
<dbReference type="OrthoDB" id="409848at2759"/>
<dbReference type="AlphaFoldDB" id="A0A1Q9CZU6"/>